<feature type="transmembrane region" description="Helical" evidence="8">
    <location>
        <begin position="353"/>
        <end position="374"/>
    </location>
</feature>
<dbReference type="RefSeq" id="WP_171243537.1">
    <property type="nucleotide sequence ID" value="NZ_JABEPQ010000002.1"/>
</dbReference>
<dbReference type="CDD" id="cd17319">
    <property type="entry name" value="MFS_ExuT_GudP_like"/>
    <property type="match status" value="1"/>
</dbReference>
<feature type="transmembrane region" description="Helical" evidence="8">
    <location>
        <begin position="418"/>
        <end position="437"/>
    </location>
</feature>
<dbReference type="Proteomes" id="UP000588586">
    <property type="component" value="Unassembled WGS sequence"/>
</dbReference>
<dbReference type="EMBL" id="JABEPQ010000002">
    <property type="protein sequence ID" value="NNM46434.1"/>
    <property type="molecule type" value="Genomic_DNA"/>
</dbReference>
<evidence type="ECO:0000256" key="3">
    <source>
        <dbReference type="ARBA" id="ARBA00022692"/>
    </source>
</evidence>
<dbReference type="FunFam" id="1.20.1250.20:FF:000126">
    <property type="entry name" value="MFS transporter permease"/>
    <property type="match status" value="1"/>
</dbReference>
<feature type="transmembrane region" description="Helical" evidence="8">
    <location>
        <begin position="257"/>
        <end position="279"/>
    </location>
</feature>
<sequence>MATTTAGDHAAYDSHDATLARATRRVARRLTPFLALLYLVNYLDRTNIGFAGPNGMNDELGLTAKAFGFAAGVFFIGYLLLEVPSNMALHRFGARRWIARILVTWGIVAAAMAFVPNAGWLVALRFLLGVAEAGFFPGIILYLTFWFPQRDRARMTALFMAAIPLSSAIGAPLSSLLIDYGHGLFGMSGWRTMFLFEGIPAILLGVVTWFFLTDRPQDAAWLPDDERDALVRALDEDDAEKARYHVSIRQSLTRPRVWALAFVYFGIVYGLYALGFFLPTIIKGFEKQFGTSYTLLERGLINAIPYAVGAVAMLLWARHGDRTGERTWHVALPAIIGGAAIPVALYLGSPVTAMVAVTVCAVGVMCALPTFWALPTAFLTGAAAASGIALVNSVGNTAGFAAPYITGWLADLTGSQKTGLWVVGAAMVAAGVLAVALRSPSRVGDAAP</sequence>
<evidence type="ECO:0000256" key="6">
    <source>
        <dbReference type="ARBA" id="ARBA00058119"/>
    </source>
</evidence>
<feature type="domain" description="Major facilitator superfamily (MFS) profile" evidence="9">
    <location>
        <begin position="30"/>
        <end position="442"/>
    </location>
</feature>
<gene>
    <name evidence="10" type="ORF">HJG52_10490</name>
</gene>
<keyword evidence="2" id="KW-0813">Transport</keyword>
<dbReference type="InterPro" id="IPR020846">
    <property type="entry name" value="MFS_dom"/>
</dbReference>
<evidence type="ECO:0000256" key="2">
    <source>
        <dbReference type="ARBA" id="ARBA00022448"/>
    </source>
</evidence>
<feature type="transmembrane region" description="Helical" evidence="8">
    <location>
        <begin position="63"/>
        <end position="81"/>
    </location>
</feature>
<organism evidence="10 11">
    <name type="scientific">Knoellia koreensis</name>
    <dbReference type="NCBI Taxonomy" id="2730921"/>
    <lineage>
        <taxon>Bacteria</taxon>
        <taxon>Bacillati</taxon>
        <taxon>Actinomycetota</taxon>
        <taxon>Actinomycetes</taxon>
        <taxon>Micrococcales</taxon>
        <taxon>Intrasporangiaceae</taxon>
        <taxon>Knoellia</taxon>
    </lineage>
</organism>
<evidence type="ECO:0000313" key="10">
    <source>
        <dbReference type="EMBL" id="NNM46434.1"/>
    </source>
</evidence>
<comment type="caution">
    <text evidence="10">The sequence shown here is derived from an EMBL/GenBank/DDBJ whole genome shotgun (WGS) entry which is preliminary data.</text>
</comment>
<dbReference type="InterPro" id="IPR036259">
    <property type="entry name" value="MFS_trans_sf"/>
</dbReference>
<keyword evidence="11" id="KW-1185">Reference proteome</keyword>
<dbReference type="InterPro" id="IPR011701">
    <property type="entry name" value="MFS"/>
</dbReference>
<evidence type="ECO:0000256" key="7">
    <source>
        <dbReference type="ARBA" id="ARBA00074139"/>
    </source>
</evidence>
<evidence type="ECO:0000259" key="9">
    <source>
        <dbReference type="PROSITE" id="PS50850"/>
    </source>
</evidence>
<evidence type="ECO:0000256" key="8">
    <source>
        <dbReference type="SAM" id="Phobius"/>
    </source>
</evidence>
<keyword evidence="4 8" id="KW-1133">Transmembrane helix</keyword>
<feature type="transmembrane region" description="Helical" evidence="8">
    <location>
        <begin position="97"/>
        <end position="116"/>
    </location>
</feature>
<proteinExistence type="predicted"/>
<dbReference type="AlphaFoldDB" id="A0A849HIN3"/>
<protein>
    <recommendedName>
        <fullName evidence="7">Putative tartrate transporter</fullName>
    </recommendedName>
</protein>
<dbReference type="PANTHER" id="PTHR43791:SF36">
    <property type="entry name" value="TRANSPORTER, PUTATIVE (AFU_ORTHOLOGUE AFUA_6G08340)-RELATED"/>
    <property type="match status" value="1"/>
</dbReference>
<feature type="transmembrane region" description="Helical" evidence="8">
    <location>
        <begin position="122"/>
        <end position="145"/>
    </location>
</feature>
<feature type="transmembrane region" description="Helical" evidence="8">
    <location>
        <begin position="299"/>
        <end position="316"/>
    </location>
</feature>
<feature type="transmembrane region" description="Helical" evidence="8">
    <location>
        <begin position="328"/>
        <end position="347"/>
    </location>
</feature>
<dbReference type="Pfam" id="PF07690">
    <property type="entry name" value="MFS_1"/>
    <property type="match status" value="1"/>
</dbReference>
<evidence type="ECO:0000256" key="4">
    <source>
        <dbReference type="ARBA" id="ARBA00022989"/>
    </source>
</evidence>
<dbReference type="SUPFAM" id="SSF103473">
    <property type="entry name" value="MFS general substrate transporter"/>
    <property type="match status" value="1"/>
</dbReference>
<accession>A0A849HIN3</accession>
<keyword evidence="3 8" id="KW-0812">Transmembrane</keyword>
<feature type="transmembrane region" description="Helical" evidence="8">
    <location>
        <begin position="26"/>
        <end position="43"/>
    </location>
</feature>
<dbReference type="PROSITE" id="PS50850">
    <property type="entry name" value="MFS"/>
    <property type="match status" value="1"/>
</dbReference>
<comment type="function">
    <text evidence="6">Component of the tartrate utilization system and may allow entry of tartrate and tartrate dehydrogenase.</text>
</comment>
<feature type="transmembrane region" description="Helical" evidence="8">
    <location>
        <begin position="381"/>
        <end position="406"/>
    </location>
</feature>
<feature type="transmembrane region" description="Helical" evidence="8">
    <location>
        <begin position="157"/>
        <end position="178"/>
    </location>
</feature>
<feature type="transmembrane region" description="Helical" evidence="8">
    <location>
        <begin position="190"/>
        <end position="212"/>
    </location>
</feature>
<name>A0A849HIN3_9MICO</name>
<evidence type="ECO:0000256" key="1">
    <source>
        <dbReference type="ARBA" id="ARBA00004651"/>
    </source>
</evidence>
<evidence type="ECO:0000313" key="11">
    <source>
        <dbReference type="Proteomes" id="UP000588586"/>
    </source>
</evidence>
<dbReference type="FunFam" id="1.20.1250.20:FF:000018">
    <property type="entry name" value="MFS transporter permease"/>
    <property type="match status" value="1"/>
</dbReference>
<reference evidence="10 11" key="1">
    <citation type="submission" date="2020-04" db="EMBL/GenBank/DDBJ databases">
        <title>Knoellia sp. isolate from air conditioner.</title>
        <authorList>
            <person name="Chea S."/>
            <person name="Kim D.-U."/>
        </authorList>
    </citation>
    <scope>NUCLEOTIDE SEQUENCE [LARGE SCALE GENOMIC DNA]</scope>
    <source>
        <strain evidence="10 11">DB2414S</strain>
    </source>
</reference>
<dbReference type="GO" id="GO:0005886">
    <property type="term" value="C:plasma membrane"/>
    <property type="evidence" value="ECO:0007669"/>
    <property type="project" value="UniProtKB-SubCell"/>
</dbReference>
<dbReference type="PANTHER" id="PTHR43791">
    <property type="entry name" value="PERMEASE-RELATED"/>
    <property type="match status" value="1"/>
</dbReference>
<dbReference type="Gene3D" id="1.20.1250.20">
    <property type="entry name" value="MFS general substrate transporter like domains"/>
    <property type="match status" value="2"/>
</dbReference>
<dbReference type="GO" id="GO:0022857">
    <property type="term" value="F:transmembrane transporter activity"/>
    <property type="evidence" value="ECO:0007669"/>
    <property type="project" value="InterPro"/>
</dbReference>
<keyword evidence="5 8" id="KW-0472">Membrane</keyword>
<comment type="subcellular location">
    <subcellularLocation>
        <location evidence="1">Cell membrane</location>
        <topology evidence="1">Multi-pass membrane protein</topology>
    </subcellularLocation>
</comment>
<evidence type="ECO:0000256" key="5">
    <source>
        <dbReference type="ARBA" id="ARBA00023136"/>
    </source>
</evidence>